<dbReference type="InterPro" id="IPR051601">
    <property type="entry name" value="Serine_prot/Carboxylest_S33"/>
</dbReference>
<name>W9YJF4_9EURO</name>
<dbReference type="Pfam" id="PF08386">
    <property type="entry name" value="Abhydrolase_4"/>
    <property type="match status" value="1"/>
</dbReference>
<dbReference type="PANTHER" id="PTHR43248:SF30">
    <property type="entry name" value="AB HYDROLASE-1 DOMAIN-CONTAINING PROTEIN"/>
    <property type="match status" value="1"/>
</dbReference>
<proteinExistence type="inferred from homology"/>
<dbReference type="InterPro" id="IPR029058">
    <property type="entry name" value="AB_hydrolase_fold"/>
</dbReference>
<keyword evidence="3" id="KW-0732">Signal</keyword>
<dbReference type="InterPro" id="IPR013595">
    <property type="entry name" value="Pept_S33_TAP-like_C"/>
</dbReference>
<dbReference type="GeneID" id="19165378"/>
<evidence type="ECO:0000259" key="4">
    <source>
        <dbReference type="Pfam" id="PF08386"/>
    </source>
</evidence>
<evidence type="ECO:0000256" key="1">
    <source>
        <dbReference type="ARBA" id="ARBA00010088"/>
    </source>
</evidence>
<dbReference type="SUPFAM" id="SSF53474">
    <property type="entry name" value="alpha/beta-Hydrolases"/>
    <property type="match status" value="1"/>
</dbReference>
<evidence type="ECO:0000256" key="3">
    <source>
        <dbReference type="SAM" id="SignalP"/>
    </source>
</evidence>
<comment type="caution">
    <text evidence="5">The sequence shown here is derived from an EMBL/GenBank/DDBJ whole genome shotgun (WGS) entry which is preliminary data.</text>
</comment>
<evidence type="ECO:0000313" key="6">
    <source>
        <dbReference type="Proteomes" id="UP000019478"/>
    </source>
</evidence>
<gene>
    <name evidence="5" type="ORF">A1O3_01240</name>
</gene>
<sequence length="506" mass="56431">MYHLRRCILALTLSSYFAVALTLSVLPAQRITPTSVTWNKCLDQTDGLDCGTLEVPIDWDDPYGHTIHLHMSRLRSVKTIPLGTLFFDSGNVDRPGSLQCTDGSTFYYRFSPRLRYNFNIVCLDRRGIGGSNPVNCDAALWNEIGSFFPTDQAGFDTLNSWSLKWADSCYERSGLGIGVTDATTAALDWEAVRIAEGESNGDSMMNMFAQGHATNIATRYAELFPEKVRAMVLDSPIDHSLNQSELLRTVSLANEDAILRFTKWCTRHPQCPWQKRGPLNLLEGLVAALNRRPKHEPLCLPEHRGDFPQAGNCRTKVSGHHIIENMVRRLDDPTDEAYQALAQDLAAALDGFPVNLSTPIAVGSDRHFANTATHCADWGTDVKTFEQHRALQELAHEAAPRTLGSASVMRAISMCMNWPYPARNPPRPVDDSRVRLVRHPTLILASAYNPSAPLSWAQSLHRQIPNSKLITTTGKGNPAHHWSQRAQDIVEEYVVKLNIENVELIP</sequence>
<protein>
    <recommendedName>
        <fullName evidence="4">Peptidase S33 tripeptidyl aminopeptidase-like C-terminal domain-containing protein</fullName>
    </recommendedName>
</protein>
<feature type="chain" id="PRO_5004935058" description="Peptidase S33 tripeptidyl aminopeptidase-like C-terminal domain-containing protein" evidence="3">
    <location>
        <begin position="23"/>
        <end position="506"/>
    </location>
</feature>
<dbReference type="GO" id="GO:0016787">
    <property type="term" value="F:hydrolase activity"/>
    <property type="evidence" value="ECO:0007669"/>
    <property type="project" value="UniProtKB-KW"/>
</dbReference>
<organism evidence="5 6">
    <name type="scientific">Capronia epimyces CBS 606.96</name>
    <dbReference type="NCBI Taxonomy" id="1182542"/>
    <lineage>
        <taxon>Eukaryota</taxon>
        <taxon>Fungi</taxon>
        <taxon>Dikarya</taxon>
        <taxon>Ascomycota</taxon>
        <taxon>Pezizomycotina</taxon>
        <taxon>Eurotiomycetes</taxon>
        <taxon>Chaetothyriomycetidae</taxon>
        <taxon>Chaetothyriales</taxon>
        <taxon>Herpotrichiellaceae</taxon>
        <taxon>Capronia</taxon>
    </lineage>
</organism>
<dbReference type="AlphaFoldDB" id="W9YJF4"/>
<dbReference type="Proteomes" id="UP000019478">
    <property type="component" value="Unassembled WGS sequence"/>
</dbReference>
<comment type="similarity">
    <text evidence="1">Belongs to the peptidase S33 family.</text>
</comment>
<feature type="domain" description="Peptidase S33 tripeptidyl aminopeptidase-like C-terminal" evidence="4">
    <location>
        <begin position="409"/>
        <end position="499"/>
    </location>
</feature>
<dbReference type="OrthoDB" id="425534at2759"/>
<accession>W9YJF4</accession>
<dbReference type="RefSeq" id="XP_007729578.1">
    <property type="nucleotide sequence ID" value="XM_007731388.1"/>
</dbReference>
<reference evidence="5 6" key="1">
    <citation type="submission" date="2013-03" db="EMBL/GenBank/DDBJ databases">
        <title>The Genome Sequence of Capronia epimyces CBS 606.96.</title>
        <authorList>
            <consortium name="The Broad Institute Genomics Platform"/>
            <person name="Cuomo C."/>
            <person name="de Hoog S."/>
            <person name="Gorbushina A."/>
            <person name="Walker B."/>
            <person name="Young S.K."/>
            <person name="Zeng Q."/>
            <person name="Gargeya S."/>
            <person name="Fitzgerald M."/>
            <person name="Haas B."/>
            <person name="Abouelleil A."/>
            <person name="Allen A.W."/>
            <person name="Alvarado L."/>
            <person name="Arachchi H.M."/>
            <person name="Berlin A.M."/>
            <person name="Chapman S.B."/>
            <person name="Gainer-Dewar J."/>
            <person name="Goldberg J."/>
            <person name="Griggs A."/>
            <person name="Gujja S."/>
            <person name="Hansen M."/>
            <person name="Howarth C."/>
            <person name="Imamovic A."/>
            <person name="Ireland A."/>
            <person name="Larimer J."/>
            <person name="McCowan C."/>
            <person name="Murphy C."/>
            <person name="Pearson M."/>
            <person name="Poon T.W."/>
            <person name="Priest M."/>
            <person name="Roberts A."/>
            <person name="Saif S."/>
            <person name="Shea T."/>
            <person name="Sisk P."/>
            <person name="Sykes S."/>
            <person name="Wortman J."/>
            <person name="Nusbaum C."/>
            <person name="Birren B."/>
        </authorList>
    </citation>
    <scope>NUCLEOTIDE SEQUENCE [LARGE SCALE GENOMIC DNA]</scope>
    <source>
        <strain evidence="5 6">CBS 606.96</strain>
    </source>
</reference>
<dbReference type="EMBL" id="AMGY01000001">
    <property type="protein sequence ID" value="EXJ92688.1"/>
    <property type="molecule type" value="Genomic_DNA"/>
</dbReference>
<dbReference type="eggNOG" id="ENOG502QXCY">
    <property type="taxonomic scope" value="Eukaryota"/>
</dbReference>
<dbReference type="Gene3D" id="3.40.50.1820">
    <property type="entry name" value="alpha/beta hydrolase"/>
    <property type="match status" value="1"/>
</dbReference>
<dbReference type="PANTHER" id="PTHR43248">
    <property type="entry name" value="2-SUCCINYL-6-HYDROXY-2,4-CYCLOHEXADIENE-1-CARBOXYLATE SYNTHASE"/>
    <property type="match status" value="1"/>
</dbReference>
<evidence type="ECO:0000256" key="2">
    <source>
        <dbReference type="ARBA" id="ARBA00022801"/>
    </source>
</evidence>
<feature type="signal peptide" evidence="3">
    <location>
        <begin position="1"/>
        <end position="22"/>
    </location>
</feature>
<dbReference type="HOGENOM" id="CLU_013364_3_1_1"/>
<dbReference type="STRING" id="1182542.W9YJF4"/>
<evidence type="ECO:0000313" key="5">
    <source>
        <dbReference type="EMBL" id="EXJ92688.1"/>
    </source>
</evidence>
<keyword evidence="2" id="KW-0378">Hydrolase</keyword>
<keyword evidence="6" id="KW-1185">Reference proteome</keyword>